<protein>
    <recommendedName>
        <fullName evidence="3">Lipoprotein</fullName>
    </recommendedName>
</protein>
<dbReference type="EMBL" id="BAABRL010000015">
    <property type="protein sequence ID" value="GAA5497492.1"/>
    <property type="molecule type" value="Genomic_DNA"/>
</dbReference>
<accession>A0ABP9V803</accession>
<evidence type="ECO:0000313" key="2">
    <source>
        <dbReference type="Proteomes" id="UP001424741"/>
    </source>
</evidence>
<keyword evidence="2" id="KW-1185">Reference proteome</keyword>
<sequence length="125" mass="14708">MIRLFPIVIALLVLVSCCDRTDNENNQYYLKTWQGTWEDGTGFWLKIKVNGEDLVFERSGEQPDSPTKFTVESISEDYSEIRIIERSDYAHYRHTLKLTKDNQLQRESYDLDQNAVWGNDILNKN</sequence>
<comment type="caution">
    <text evidence="1">The sequence shown here is derived from an EMBL/GenBank/DDBJ whole genome shotgun (WGS) entry which is preliminary data.</text>
</comment>
<dbReference type="RefSeq" id="WP_346189997.1">
    <property type="nucleotide sequence ID" value="NZ_BAABRL010000015.1"/>
</dbReference>
<evidence type="ECO:0000313" key="1">
    <source>
        <dbReference type="EMBL" id="GAA5497492.1"/>
    </source>
</evidence>
<gene>
    <name evidence="1" type="ORF">Rhal01_03688</name>
</gene>
<reference evidence="1 2" key="1">
    <citation type="submission" date="2024-02" db="EMBL/GenBank/DDBJ databases">
        <title>Rubritalea halochordaticola NBRC 107102.</title>
        <authorList>
            <person name="Ichikawa N."/>
            <person name="Katano-Makiyama Y."/>
            <person name="Hidaka K."/>
        </authorList>
    </citation>
    <scope>NUCLEOTIDE SEQUENCE [LARGE SCALE GENOMIC DNA]</scope>
    <source>
        <strain evidence="1 2">NBRC 107102</strain>
    </source>
</reference>
<organism evidence="1 2">
    <name type="scientific">Rubritalea halochordaticola</name>
    <dbReference type="NCBI Taxonomy" id="714537"/>
    <lineage>
        <taxon>Bacteria</taxon>
        <taxon>Pseudomonadati</taxon>
        <taxon>Verrucomicrobiota</taxon>
        <taxon>Verrucomicrobiia</taxon>
        <taxon>Verrucomicrobiales</taxon>
        <taxon>Rubritaleaceae</taxon>
        <taxon>Rubritalea</taxon>
    </lineage>
</organism>
<dbReference type="PROSITE" id="PS51257">
    <property type="entry name" value="PROKAR_LIPOPROTEIN"/>
    <property type="match status" value="1"/>
</dbReference>
<name>A0ABP9V803_9BACT</name>
<evidence type="ECO:0008006" key="3">
    <source>
        <dbReference type="Google" id="ProtNLM"/>
    </source>
</evidence>
<dbReference type="Proteomes" id="UP001424741">
    <property type="component" value="Unassembled WGS sequence"/>
</dbReference>
<proteinExistence type="predicted"/>